<dbReference type="EMBL" id="LGRX02028640">
    <property type="protein sequence ID" value="KAK3247817.1"/>
    <property type="molecule type" value="Genomic_DNA"/>
</dbReference>
<feature type="transmembrane region" description="Helical" evidence="2">
    <location>
        <begin position="953"/>
        <end position="972"/>
    </location>
</feature>
<accession>A0AAE0C3N7</accession>
<dbReference type="AlphaFoldDB" id="A0AAE0C3N7"/>
<dbReference type="PANTHER" id="PTHR11319">
    <property type="entry name" value="G PROTEIN-COUPLED RECEPTOR-RELATED"/>
    <property type="match status" value="1"/>
</dbReference>
<proteinExistence type="predicted"/>
<keyword evidence="4" id="KW-1185">Reference proteome</keyword>
<feature type="transmembrane region" description="Helical" evidence="2">
    <location>
        <begin position="369"/>
        <end position="391"/>
    </location>
</feature>
<keyword evidence="2" id="KW-0812">Transmembrane</keyword>
<feature type="region of interest" description="Disordered" evidence="1">
    <location>
        <begin position="498"/>
        <end position="566"/>
    </location>
</feature>
<feature type="transmembrane region" description="Helical" evidence="2">
    <location>
        <begin position="984"/>
        <end position="1003"/>
    </location>
</feature>
<feature type="region of interest" description="Disordered" evidence="1">
    <location>
        <begin position="715"/>
        <end position="739"/>
    </location>
</feature>
<name>A0AAE0C3N7_9CHLO</name>
<feature type="compositionally biased region" description="Polar residues" evidence="1">
    <location>
        <begin position="498"/>
        <end position="512"/>
    </location>
</feature>
<evidence type="ECO:0000256" key="1">
    <source>
        <dbReference type="SAM" id="MobiDB-lite"/>
    </source>
</evidence>
<keyword evidence="2" id="KW-0472">Membrane</keyword>
<feature type="transmembrane region" description="Helical" evidence="2">
    <location>
        <begin position="321"/>
        <end position="343"/>
    </location>
</feature>
<evidence type="ECO:0000313" key="3">
    <source>
        <dbReference type="EMBL" id="KAK3247817.1"/>
    </source>
</evidence>
<gene>
    <name evidence="3" type="ORF">CYMTET_42699</name>
</gene>
<feature type="transmembrane region" description="Helical" evidence="2">
    <location>
        <begin position="1015"/>
        <end position="1036"/>
    </location>
</feature>
<feature type="transmembrane region" description="Helical" evidence="2">
    <location>
        <begin position="403"/>
        <end position="423"/>
    </location>
</feature>
<reference evidence="3 4" key="1">
    <citation type="journal article" date="2015" name="Genome Biol. Evol.">
        <title>Comparative Genomics of a Bacterivorous Green Alga Reveals Evolutionary Causalities and Consequences of Phago-Mixotrophic Mode of Nutrition.</title>
        <authorList>
            <person name="Burns J.A."/>
            <person name="Paasch A."/>
            <person name="Narechania A."/>
            <person name="Kim E."/>
        </authorList>
    </citation>
    <scope>NUCLEOTIDE SEQUENCE [LARGE SCALE GENOMIC DNA]</scope>
    <source>
        <strain evidence="3 4">PLY_AMNH</strain>
    </source>
</reference>
<dbReference type="Proteomes" id="UP001190700">
    <property type="component" value="Unassembled WGS sequence"/>
</dbReference>
<feature type="compositionally biased region" description="Polar residues" evidence="1">
    <location>
        <begin position="519"/>
        <end position="535"/>
    </location>
</feature>
<organism evidence="3 4">
    <name type="scientific">Cymbomonas tetramitiformis</name>
    <dbReference type="NCBI Taxonomy" id="36881"/>
    <lineage>
        <taxon>Eukaryota</taxon>
        <taxon>Viridiplantae</taxon>
        <taxon>Chlorophyta</taxon>
        <taxon>Pyramimonadophyceae</taxon>
        <taxon>Pyramimonadales</taxon>
        <taxon>Pyramimonadaceae</taxon>
        <taxon>Cymbomonas</taxon>
    </lineage>
</organism>
<evidence type="ECO:0000313" key="4">
    <source>
        <dbReference type="Proteomes" id="UP001190700"/>
    </source>
</evidence>
<feature type="compositionally biased region" description="Low complexity" evidence="1">
    <location>
        <begin position="722"/>
        <end position="732"/>
    </location>
</feature>
<dbReference type="PANTHER" id="PTHR11319:SF35">
    <property type="entry name" value="OUTER MEMBRANE PROTEIN PMPC-RELATED"/>
    <property type="match status" value="1"/>
</dbReference>
<protein>
    <submittedName>
        <fullName evidence="3">Uncharacterized protein</fullName>
    </submittedName>
</protein>
<sequence length="1067" mass="117890">MEGTSLLVSLPDPFAPSDPARQLVQEVDAGAQMHGHGNQTVPACTGCIGLEGRIATNAIIFGITHRGTEGLMVTEALFSSGQFAEPPLQYIALDYYNNRVPSDKAVYINFVLQNSSSSEEVMVSGMTSVMYDSTVGGAFSDLVITTMPTAELVVSFRPSNEWSAVQLSIKIEQCVAGEHYNTASQRCHTCENGTIKFDNSTSSCAQCVEGMDCLGGNQFILEDGWWMAIDSIRAQCQSDDPECVLKRIYSCKRDDQCSSPSSTRRDNSGGELHIAPHTLCGAAYHADVALCEKCASGYKVEGRAIDHDVSCGPCTQSSFTLWMQFTAGWVAVVAVFYAVFLFLQKVSELENAEADEFYKTHEQTRNSSAALSIWVSSLQVTSQSIALYGGVPPSFQFFGSLGYIFALDISWVFSLPCWLAHVFDDDDRSSTAGGFELSFLVNASLPFIIWLPMWFLRSAHIIQFQDFVRGKGSWSRAHTNTQPTMACEHIPALPSADAQSSSCDGGNPQFSSCDDGGNPRSSSCDGGNARSSSCDGGNPRFSSCDDGGNPRSSSCDEGGNPPSVTNEQITVLSSKVSDNAMSHEDESIRLSNSFERPPLEALYKSAPTAARKSLMTTTVLSTSWSGKETAAAGREPNVEASTAGATTATMMVDHFGGACTDSEAHALYEYTATETLLRLPLRALNCSKQEASVQLNVMHADGAVVGMVNGQNTLQGHDHSSLPKSSPLNSKLENSPSRGQNMRESLTQIINSSKVSQAYLQMASFLLVVLHPSVSTTMFSIFDCDAIYHRKGYIQYWLSSDRQMQCFSTMWWVYAWLALIVILVYIIGMPVAMLMILYHFKQQKLVMCGNRTKYCYLRSLRLSRKNKWFSMDDEVREEVKPFFVQSGRVSVNARNKSLMVTRLDSLELRRLIGPIYCDFQRPYWWFSSYEIFQKLFQTSFVTLVNLVNPDYGIVYGLIVAITSLMIQASYSPYCCKRDNQLRSLVLYSQCVLMCFCMFNLYIAKDDYASLVFGSILIYFQCVICLMTFWLLLKILFHQLHCIKTMTSKLRSILKLCKHSTAPSALGS</sequence>
<evidence type="ECO:0000256" key="2">
    <source>
        <dbReference type="SAM" id="Phobius"/>
    </source>
</evidence>
<comment type="caution">
    <text evidence="3">The sequence shown here is derived from an EMBL/GenBank/DDBJ whole genome shotgun (WGS) entry which is preliminary data.</text>
</comment>
<keyword evidence="2" id="KW-1133">Transmembrane helix</keyword>
<feature type="transmembrane region" description="Helical" evidence="2">
    <location>
        <begin position="811"/>
        <end position="837"/>
    </location>
</feature>
<feature type="transmembrane region" description="Helical" evidence="2">
    <location>
        <begin position="435"/>
        <end position="456"/>
    </location>
</feature>